<dbReference type="InterPro" id="IPR036134">
    <property type="entry name" value="Crypto/Photolyase_FAD-like_sf"/>
</dbReference>
<evidence type="ECO:0000313" key="14">
    <source>
        <dbReference type="EMBL" id="GHO44790.1"/>
    </source>
</evidence>
<dbReference type="Gene3D" id="1.10.579.10">
    <property type="entry name" value="DNA Cyclobutane Dipyrimidine Photolyase, subunit A, domain 3"/>
    <property type="match status" value="1"/>
</dbReference>
<evidence type="ECO:0000256" key="8">
    <source>
        <dbReference type="ARBA" id="ARBA00023125"/>
    </source>
</evidence>
<reference evidence="14" key="1">
    <citation type="submission" date="2020-10" db="EMBL/GenBank/DDBJ databases">
        <title>Taxonomic study of unclassified bacteria belonging to the class Ktedonobacteria.</title>
        <authorList>
            <person name="Yabe S."/>
            <person name="Wang C.M."/>
            <person name="Zheng Y."/>
            <person name="Sakai Y."/>
            <person name="Cavaletti L."/>
            <person name="Monciardini P."/>
            <person name="Donadio S."/>
        </authorList>
    </citation>
    <scope>NUCLEOTIDE SEQUENCE</scope>
    <source>
        <strain evidence="14">SOSP1-1</strain>
    </source>
</reference>
<evidence type="ECO:0000256" key="12">
    <source>
        <dbReference type="ARBA" id="ARBA00033999"/>
    </source>
</evidence>
<evidence type="ECO:0000256" key="10">
    <source>
        <dbReference type="ARBA" id="ARBA00023239"/>
    </source>
</evidence>
<evidence type="ECO:0000256" key="5">
    <source>
        <dbReference type="ARBA" id="ARBA00022630"/>
    </source>
</evidence>
<protein>
    <recommendedName>
        <fullName evidence="4">Deoxyribodipyrimidine photo-lyase</fullName>
        <ecNumber evidence="3">4.1.99.3</ecNumber>
    </recommendedName>
    <alternativeName>
        <fullName evidence="11">DNA photolyase</fullName>
    </alternativeName>
</protein>
<dbReference type="PROSITE" id="PS51645">
    <property type="entry name" value="PHR_CRY_ALPHA_BETA"/>
    <property type="match status" value="1"/>
</dbReference>
<evidence type="ECO:0000256" key="1">
    <source>
        <dbReference type="ARBA" id="ARBA00001974"/>
    </source>
</evidence>
<keyword evidence="8" id="KW-0238">DNA-binding</keyword>
<dbReference type="FunFam" id="1.10.579.10:FF:000002">
    <property type="entry name" value="Deoxyribodipyrimidine photolyase"/>
    <property type="match status" value="1"/>
</dbReference>
<dbReference type="RefSeq" id="WP_220194161.1">
    <property type="nucleotide sequence ID" value="NZ_BNJF01000001.1"/>
</dbReference>
<comment type="cofactor">
    <cofactor evidence="1">
        <name>FAD</name>
        <dbReference type="ChEBI" id="CHEBI:57692"/>
    </cofactor>
</comment>
<evidence type="ECO:0000256" key="11">
    <source>
        <dbReference type="ARBA" id="ARBA00031671"/>
    </source>
</evidence>
<evidence type="ECO:0000256" key="6">
    <source>
        <dbReference type="ARBA" id="ARBA00022763"/>
    </source>
</evidence>
<sequence>MTKIETVLGRDERVEVYRSGECTEDGACVLYWMQRAQRGRDNLALDAAITLGNQLHMPVLTLFVLTEYPEANLRHYQFMLEGLEETAHVLGERGTPLVIRQGDPPAEVIKLACGIKVAAVIGDECELRLPRVWRQIVKRDLSVPFACVDADVMIPHRHMTKEEWGAYTIRPKIQRLLPRYLQPMSDAESEYPLAQPPCNPGEAARPTHLLSHLKIDRTVQPSRVFRGGQREGMQRLERFIHERLSGYSEKRNIPELDGTSQLSAYLHFGQISIQRVVWEVECYVASGAGSAHIDLDGGRAAYLEELIVRRELAVNFAWFNEHYDSLAGCPDWARKTLQKHAQDPREWEYSREELEQARTHDELWNASQREMVVSGRMHGYMRMYWAKKILEWMPSPEEAFETAVYLNDKYELDGRDANGYTGISWAIGGRHDRPWRERQIFGQVRYMALSGMKKKMDVAAYTYKWQ</sequence>
<dbReference type="Proteomes" id="UP000612362">
    <property type="component" value="Unassembled WGS sequence"/>
</dbReference>
<dbReference type="EMBL" id="BNJF01000001">
    <property type="protein sequence ID" value="GHO44790.1"/>
    <property type="molecule type" value="Genomic_DNA"/>
</dbReference>
<accession>A0A8J3I0Z0</accession>
<evidence type="ECO:0000313" key="15">
    <source>
        <dbReference type="Proteomes" id="UP000612362"/>
    </source>
</evidence>
<evidence type="ECO:0000259" key="13">
    <source>
        <dbReference type="PROSITE" id="PS51645"/>
    </source>
</evidence>
<evidence type="ECO:0000256" key="2">
    <source>
        <dbReference type="ARBA" id="ARBA00006409"/>
    </source>
</evidence>
<dbReference type="InterPro" id="IPR036155">
    <property type="entry name" value="Crypto/Photolyase_N_sf"/>
</dbReference>
<keyword evidence="7" id="KW-0274">FAD</keyword>
<dbReference type="PANTHER" id="PTHR10211">
    <property type="entry name" value="DEOXYRIBODIPYRIMIDINE PHOTOLYASE"/>
    <property type="match status" value="1"/>
</dbReference>
<dbReference type="Pfam" id="PF00875">
    <property type="entry name" value="DNA_photolyase"/>
    <property type="match status" value="1"/>
</dbReference>
<dbReference type="GO" id="GO:0003904">
    <property type="term" value="F:deoxyribodipyrimidine photo-lyase activity"/>
    <property type="evidence" value="ECO:0007669"/>
    <property type="project" value="UniProtKB-EC"/>
</dbReference>
<dbReference type="GO" id="GO:0000719">
    <property type="term" value="P:photoreactive repair"/>
    <property type="evidence" value="ECO:0007669"/>
    <property type="project" value="TreeGrafter"/>
</dbReference>
<name>A0A8J3I0Z0_9CHLR</name>
<evidence type="ECO:0000256" key="7">
    <source>
        <dbReference type="ARBA" id="ARBA00022827"/>
    </source>
</evidence>
<dbReference type="SUPFAM" id="SSF52425">
    <property type="entry name" value="Cryptochrome/photolyase, N-terminal domain"/>
    <property type="match status" value="1"/>
</dbReference>
<dbReference type="PANTHER" id="PTHR10211:SF0">
    <property type="entry name" value="DEOXYRIBODIPYRIMIDINE PHOTO-LYASE"/>
    <property type="match status" value="1"/>
</dbReference>
<keyword evidence="9" id="KW-0234">DNA repair</keyword>
<dbReference type="InterPro" id="IPR014729">
    <property type="entry name" value="Rossmann-like_a/b/a_fold"/>
</dbReference>
<comment type="similarity">
    <text evidence="2">Belongs to the DNA photolyase class-2 family.</text>
</comment>
<keyword evidence="10" id="KW-0456">Lyase</keyword>
<proteinExistence type="inferred from homology"/>
<dbReference type="Gene3D" id="3.40.50.620">
    <property type="entry name" value="HUPs"/>
    <property type="match status" value="1"/>
</dbReference>
<comment type="catalytic activity">
    <reaction evidence="12">
        <text>cyclobutadipyrimidine (in DNA) = 2 pyrimidine residues (in DNA).</text>
        <dbReference type="EC" id="4.1.99.3"/>
    </reaction>
</comment>
<organism evidence="14 15">
    <name type="scientific">Ktedonospora formicarum</name>
    <dbReference type="NCBI Taxonomy" id="2778364"/>
    <lineage>
        <taxon>Bacteria</taxon>
        <taxon>Bacillati</taxon>
        <taxon>Chloroflexota</taxon>
        <taxon>Ktedonobacteria</taxon>
        <taxon>Ktedonobacterales</taxon>
        <taxon>Ktedonobacteraceae</taxon>
        <taxon>Ktedonospora</taxon>
    </lineage>
</organism>
<dbReference type="InterPro" id="IPR052219">
    <property type="entry name" value="Photolyase_Class-2"/>
</dbReference>
<evidence type="ECO:0000256" key="9">
    <source>
        <dbReference type="ARBA" id="ARBA00023204"/>
    </source>
</evidence>
<dbReference type="InterPro" id="IPR006050">
    <property type="entry name" value="DNA_photolyase_N"/>
</dbReference>
<gene>
    <name evidence="14" type="ORF">KSX_29530</name>
</gene>
<keyword evidence="6" id="KW-0227">DNA damage</keyword>
<dbReference type="Gene3D" id="1.25.40.80">
    <property type="match status" value="1"/>
</dbReference>
<dbReference type="AlphaFoldDB" id="A0A8J3I0Z0"/>
<dbReference type="GO" id="GO:0003677">
    <property type="term" value="F:DNA binding"/>
    <property type="evidence" value="ECO:0007669"/>
    <property type="project" value="UniProtKB-KW"/>
</dbReference>
<keyword evidence="5" id="KW-0285">Flavoprotein</keyword>
<feature type="domain" description="Photolyase/cryptochrome alpha/beta" evidence="13">
    <location>
        <begin position="27"/>
        <end position="156"/>
    </location>
</feature>
<dbReference type="SUPFAM" id="SSF48173">
    <property type="entry name" value="Cryptochrome/photolyase FAD-binding domain"/>
    <property type="match status" value="1"/>
</dbReference>
<comment type="caution">
    <text evidence="14">The sequence shown here is derived from an EMBL/GenBank/DDBJ whole genome shotgun (WGS) entry which is preliminary data.</text>
</comment>
<keyword evidence="15" id="KW-1185">Reference proteome</keyword>
<evidence type="ECO:0000256" key="4">
    <source>
        <dbReference type="ARBA" id="ARBA00014046"/>
    </source>
</evidence>
<evidence type="ECO:0000256" key="3">
    <source>
        <dbReference type="ARBA" id="ARBA00013149"/>
    </source>
</evidence>
<dbReference type="EC" id="4.1.99.3" evidence="3"/>